<evidence type="ECO:0000313" key="9">
    <source>
        <dbReference type="Proteomes" id="UP000463700"/>
    </source>
</evidence>
<evidence type="ECO:0000256" key="2">
    <source>
        <dbReference type="ARBA" id="ARBA00022475"/>
    </source>
</evidence>
<keyword evidence="5 6" id="KW-0472">Membrane</keyword>
<comment type="subcellular location">
    <subcellularLocation>
        <location evidence="1">Cell membrane</location>
        <topology evidence="1">Multi-pass membrane protein</topology>
    </subcellularLocation>
</comment>
<keyword evidence="4 6" id="KW-1133">Transmembrane helix</keyword>
<dbReference type="EMBL" id="VOSW01000030">
    <property type="protein sequence ID" value="KAE8758672.1"/>
    <property type="molecule type" value="Genomic_DNA"/>
</dbReference>
<comment type="caution">
    <text evidence="8">The sequence shown here is derived from an EMBL/GenBank/DDBJ whole genome shotgun (WGS) entry which is preliminary data.</text>
</comment>
<evidence type="ECO:0000313" key="8">
    <source>
        <dbReference type="EMBL" id="KAE8758672.1"/>
    </source>
</evidence>
<dbReference type="PANTHER" id="PTHR35007:SF2">
    <property type="entry name" value="PILUS ASSEMBLE PROTEIN"/>
    <property type="match status" value="1"/>
</dbReference>
<feature type="domain" description="Type II secretion system protein GspF" evidence="7">
    <location>
        <begin position="176"/>
        <end position="304"/>
    </location>
</feature>
<evidence type="ECO:0000256" key="1">
    <source>
        <dbReference type="ARBA" id="ARBA00004651"/>
    </source>
</evidence>
<feature type="transmembrane region" description="Helical" evidence="6">
    <location>
        <begin position="135"/>
        <end position="157"/>
    </location>
</feature>
<name>A0A6N6WDD5_9BURK</name>
<gene>
    <name evidence="8" type="ORF">FSO04_17415</name>
</gene>
<sequence length="324" mass="34858">MNTMQIVLLGATFIIVFGAALGVMLITRPNVLQRRLEAIAPGGIGQSESAGSTMAEGRPQWLETIAKASAHVAKLSLPTEGWDKSALRTRFMNAGWRGAAAPAIYFAAKTVFALGLPLVALLMLGSLPSNVPHSLALVAVLLMLLATLGYYLPNVVLARQIDRRQQDIFESLPDALDLMTVCVEAGLGVDAAMLRVADEIHVKSQVLSDELSLVLLELRAGSSRDKALRNLAMRTGVADVETLVAMLVQAERFGTSVGAALRVQTDMLRTRRRHLAEERAAKVALKLLFPLMFFIFPALLIVLLGPAVIQIYRVMLPTVSGIGG</sequence>
<dbReference type="PANTHER" id="PTHR35007">
    <property type="entry name" value="INTEGRAL MEMBRANE PROTEIN-RELATED"/>
    <property type="match status" value="1"/>
</dbReference>
<keyword evidence="3 6" id="KW-0812">Transmembrane</keyword>
<feature type="transmembrane region" description="Helical" evidence="6">
    <location>
        <begin position="6"/>
        <end position="26"/>
    </location>
</feature>
<reference evidence="8 9" key="1">
    <citation type="journal article" date="2020" name="Int. J. Syst. Evol. Microbiol.">
        <title>Paraburkholderia madseniana sp. nov., a phenolic acid-degrading bacterium isolated from acidic forest soil.</title>
        <authorList>
            <person name="Wilhelm R.C."/>
            <person name="Murphy S.J.L."/>
            <person name="Feriancek N.M."/>
            <person name="Karasz D.C."/>
            <person name="DeRito C.M."/>
            <person name="Newman J.D."/>
            <person name="Buckley D.H."/>
        </authorList>
    </citation>
    <scope>NUCLEOTIDE SEQUENCE [LARGE SCALE GENOMIC DNA]</scope>
    <source>
        <strain evidence="8 9">RP11</strain>
    </source>
</reference>
<dbReference type="Pfam" id="PF00482">
    <property type="entry name" value="T2SSF"/>
    <property type="match status" value="1"/>
</dbReference>
<dbReference type="OrthoDB" id="9810662at2"/>
<keyword evidence="2" id="KW-1003">Cell membrane</keyword>
<evidence type="ECO:0000256" key="6">
    <source>
        <dbReference type="SAM" id="Phobius"/>
    </source>
</evidence>
<dbReference type="GO" id="GO:0005886">
    <property type="term" value="C:plasma membrane"/>
    <property type="evidence" value="ECO:0007669"/>
    <property type="project" value="UniProtKB-SubCell"/>
</dbReference>
<proteinExistence type="predicted"/>
<dbReference type="InterPro" id="IPR018076">
    <property type="entry name" value="T2SS_GspF_dom"/>
</dbReference>
<evidence type="ECO:0000256" key="3">
    <source>
        <dbReference type="ARBA" id="ARBA00022692"/>
    </source>
</evidence>
<dbReference type="RefSeq" id="WP_154560864.1">
    <property type="nucleotide sequence ID" value="NZ_VOSW01000030.1"/>
</dbReference>
<evidence type="ECO:0000256" key="5">
    <source>
        <dbReference type="ARBA" id="ARBA00023136"/>
    </source>
</evidence>
<dbReference type="AlphaFoldDB" id="A0A6N6WDD5"/>
<accession>A0A6N6WDD5</accession>
<dbReference type="Proteomes" id="UP000463700">
    <property type="component" value="Unassembled WGS sequence"/>
</dbReference>
<feature type="transmembrane region" description="Helical" evidence="6">
    <location>
        <begin position="287"/>
        <end position="309"/>
    </location>
</feature>
<protein>
    <submittedName>
        <fullName evidence="8">Type II secretion system F family protein</fullName>
    </submittedName>
</protein>
<organism evidence="8 9">
    <name type="scientific">Paraburkholderia madseniana</name>
    <dbReference type="NCBI Taxonomy" id="2599607"/>
    <lineage>
        <taxon>Bacteria</taxon>
        <taxon>Pseudomonadati</taxon>
        <taxon>Pseudomonadota</taxon>
        <taxon>Betaproteobacteria</taxon>
        <taxon>Burkholderiales</taxon>
        <taxon>Burkholderiaceae</taxon>
        <taxon>Paraburkholderia</taxon>
    </lineage>
</organism>
<evidence type="ECO:0000256" key="4">
    <source>
        <dbReference type="ARBA" id="ARBA00022989"/>
    </source>
</evidence>
<evidence type="ECO:0000259" key="7">
    <source>
        <dbReference type="Pfam" id="PF00482"/>
    </source>
</evidence>
<feature type="transmembrane region" description="Helical" evidence="6">
    <location>
        <begin position="98"/>
        <end position="123"/>
    </location>
</feature>